<dbReference type="InterPro" id="IPR047788">
    <property type="entry name" value="LysR-like_Sec_metab"/>
</dbReference>
<evidence type="ECO:0000313" key="6">
    <source>
        <dbReference type="EMBL" id="EPR34738.1"/>
    </source>
</evidence>
<dbReference type="GO" id="GO:0000976">
    <property type="term" value="F:transcription cis-regulatory region binding"/>
    <property type="evidence" value="ECO:0007669"/>
    <property type="project" value="TreeGrafter"/>
</dbReference>
<keyword evidence="2" id="KW-0805">Transcription regulation</keyword>
<dbReference type="NCBIfam" id="NF040786">
    <property type="entry name" value="LysR_Sec_metab"/>
    <property type="match status" value="1"/>
</dbReference>
<dbReference type="SUPFAM" id="SSF53850">
    <property type="entry name" value="Periplasmic binding protein-like II"/>
    <property type="match status" value="1"/>
</dbReference>
<accession>S7UR34</accession>
<dbReference type="PANTHER" id="PTHR30126">
    <property type="entry name" value="HTH-TYPE TRANSCRIPTIONAL REGULATOR"/>
    <property type="match status" value="1"/>
</dbReference>
<dbReference type="PROSITE" id="PS50931">
    <property type="entry name" value="HTH_LYSR"/>
    <property type="match status" value="1"/>
</dbReference>
<dbReference type="eggNOG" id="COG0583">
    <property type="taxonomic scope" value="Bacteria"/>
</dbReference>
<dbReference type="STRING" id="1121439.dsat_2557"/>
<dbReference type="Gene3D" id="3.40.190.290">
    <property type="match status" value="1"/>
</dbReference>
<keyword evidence="7" id="KW-1185">Reference proteome</keyword>
<dbReference type="InterPro" id="IPR036390">
    <property type="entry name" value="WH_DNA-bd_sf"/>
</dbReference>
<dbReference type="SUPFAM" id="SSF46785">
    <property type="entry name" value="Winged helix' DNA-binding domain"/>
    <property type="match status" value="1"/>
</dbReference>
<organism evidence="6 7">
    <name type="scientific">Alkalidesulfovibrio alkalitolerans DSM 16529</name>
    <dbReference type="NCBI Taxonomy" id="1121439"/>
    <lineage>
        <taxon>Bacteria</taxon>
        <taxon>Pseudomonadati</taxon>
        <taxon>Thermodesulfobacteriota</taxon>
        <taxon>Desulfovibrionia</taxon>
        <taxon>Desulfovibrionales</taxon>
        <taxon>Desulfovibrionaceae</taxon>
        <taxon>Alkalidesulfovibrio</taxon>
    </lineage>
</organism>
<reference evidence="6 7" key="1">
    <citation type="journal article" date="2013" name="Genome Announc.">
        <title>Draft genome sequences for three mercury-methylating, sulfate-reducing bacteria.</title>
        <authorList>
            <person name="Brown S.D."/>
            <person name="Hurt R.A.Jr."/>
            <person name="Gilmour C.C."/>
            <person name="Elias D.A."/>
        </authorList>
    </citation>
    <scope>NUCLEOTIDE SEQUENCE [LARGE SCALE GENOMIC DNA]</scope>
    <source>
        <strain evidence="6 7">DSM 16529</strain>
    </source>
</reference>
<evidence type="ECO:0000256" key="3">
    <source>
        <dbReference type="ARBA" id="ARBA00023125"/>
    </source>
</evidence>
<dbReference type="InterPro" id="IPR036388">
    <property type="entry name" value="WH-like_DNA-bd_sf"/>
</dbReference>
<evidence type="ECO:0000259" key="5">
    <source>
        <dbReference type="PROSITE" id="PS50931"/>
    </source>
</evidence>
<dbReference type="AlphaFoldDB" id="S7UR34"/>
<evidence type="ECO:0000256" key="4">
    <source>
        <dbReference type="ARBA" id="ARBA00023163"/>
    </source>
</evidence>
<comment type="caution">
    <text evidence="6">The sequence shown here is derived from an EMBL/GenBank/DDBJ whole genome shotgun (WGS) entry which is preliminary data.</text>
</comment>
<name>S7UR34_9BACT</name>
<dbReference type="Proteomes" id="UP000014975">
    <property type="component" value="Unassembled WGS sequence"/>
</dbReference>
<dbReference type="GO" id="GO:0003700">
    <property type="term" value="F:DNA-binding transcription factor activity"/>
    <property type="evidence" value="ECO:0007669"/>
    <property type="project" value="InterPro"/>
</dbReference>
<dbReference type="PANTHER" id="PTHR30126:SF64">
    <property type="entry name" value="HTH-TYPE TRANSCRIPTIONAL REGULATOR CITR"/>
    <property type="match status" value="1"/>
</dbReference>
<gene>
    <name evidence="6" type="ORF">dsat_2557</name>
</gene>
<dbReference type="RefSeq" id="WP_020886442.1">
    <property type="nucleotide sequence ID" value="NZ_ATHI01000006.1"/>
</dbReference>
<proteinExistence type="inferred from homology"/>
<sequence>MYGIVSMDIRRLEAFCKVYELGSFSKAGQELFLSQPTISSHISTLEDELGVRLFDRMGRSVLATRAGEILYGHAREVFRSLANARADIEALLDSVSGEIVVGASTIPAQYILPGLLRGFLSAYPGVGVRIENGDSDSVIERVTEGSLICGLCGARVDHPDLLFDLVLSDEAVLIAPPSVAVEIGADATLEQALKWPWIMREAGSGTRKTLEIALRQRGAVIDSLRVVVSVASTEAAINCVRGGLGVSVTSRLAAAGFIERGEVSAVSVPELDMSREFYLVRNVRRSLMPAYRHFVEHILTASAPGRGEAT</sequence>
<dbReference type="Gene3D" id="1.10.10.10">
    <property type="entry name" value="Winged helix-like DNA-binding domain superfamily/Winged helix DNA-binding domain"/>
    <property type="match status" value="1"/>
</dbReference>
<dbReference type="PATRIC" id="fig|1121439.3.peg.957"/>
<protein>
    <submittedName>
        <fullName evidence="6">Transcriptional regulator, LysR family</fullName>
    </submittedName>
</protein>
<evidence type="ECO:0000256" key="1">
    <source>
        <dbReference type="ARBA" id="ARBA00009437"/>
    </source>
</evidence>
<dbReference type="InterPro" id="IPR005119">
    <property type="entry name" value="LysR_subst-bd"/>
</dbReference>
<dbReference type="EMBL" id="ATHI01000006">
    <property type="protein sequence ID" value="EPR34738.1"/>
    <property type="molecule type" value="Genomic_DNA"/>
</dbReference>
<dbReference type="Pfam" id="PF03466">
    <property type="entry name" value="LysR_substrate"/>
    <property type="match status" value="1"/>
</dbReference>
<feature type="domain" description="HTH lysR-type" evidence="5">
    <location>
        <begin position="7"/>
        <end position="64"/>
    </location>
</feature>
<comment type="similarity">
    <text evidence="1">Belongs to the LysR transcriptional regulatory family.</text>
</comment>
<keyword evidence="3" id="KW-0238">DNA-binding</keyword>
<dbReference type="PRINTS" id="PR00039">
    <property type="entry name" value="HTHLYSR"/>
</dbReference>
<dbReference type="Pfam" id="PF00126">
    <property type="entry name" value="HTH_1"/>
    <property type="match status" value="1"/>
</dbReference>
<evidence type="ECO:0000313" key="7">
    <source>
        <dbReference type="Proteomes" id="UP000014975"/>
    </source>
</evidence>
<dbReference type="FunFam" id="1.10.10.10:FF:000001">
    <property type="entry name" value="LysR family transcriptional regulator"/>
    <property type="match status" value="1"/>
</dbReference>
<keyword evidence="4" id="KW-0804">Transcription</keyword>
<dbReference type="InterPro" id="IPR000847">
    <property type="entry name" value="LysR_HTH_N"/>
</dbReference>
<evidence type="ECO:0000256" key="2">
    <source>
        <dbReference type="ARBA" id="ARBA00023015"/>
    </source>
</evidence>